<dbReference type="Proteomes" id="UP000193218">
    <property type="component" value="Unassembled WGS sequence"/>
</dbReference>
<feature type="compositionally biased region" description="Basic and acidic residues" evidence="11">
    <location>
        <begin position="58"/>
        <end position="70"/>
    </location>
</feature>
<sequence>MEDPNTHGPQSPSAGSTASAGASSLPQRPASVVVHGRNVEVTGEPTQKEDGTGTTGLVRKDSLEKTKEFYGLHPSASSSTAKDNGSLRRDRLQRQRSDSRISGTTRGSTYTRPTSPDTGSITSARRSMTILPTPRAFLTPKKPQAAMRMEQIEREKARQSHHGTPSIQSPRTSDQASPASATSSHTRDFSPIPPLGPPVSQSGPSLRSLGSNAITGLTSQKPEYNTLGRIEEAKYSRVDTSLRPSLAETSTPPHIHRELSSDDLVEGASERLPKAEGRFPSSALSPRASRRRTWDSAHGPTRIPPAAARVRRYNKIGNPQITFCLGGHLVTGGDNPFSAIATAVIILGLTGVWLGTTGVWLWKHGSEYGLGRGGGVAIVIVFVYIFGLVLSSALVSAFRDPGIIPRNLDPEPPVTQFDGYYEPDNREVAINNRAVPVKYCETCNSYRPPRASHCRVCGNCVDGIDHHCSYIHTCVGKRNYLSFLVLLISALIGDIYIVIFSAIHFALLCHHDHISFGSALRNSPGAAVSFLLGILAIPPVSFLLWYHARLTLYNLTTVEQIRASASRNLFSVGKRPDNPFASDSIVSNIIIASLGRPQFPSWIDPSGWHEEDKRTVNPALTDPRWLAEGGLKSRFG</sequence>
<evidence type="ECO:0000256" key="10">
    <source>
        <dbReference type="RuleBase" id="RU079119"/>
    </source>
</evidence>
<comment type="catalytic activity">
    <reaction evidence="9 10">
        <text>L-cysteinyl-[protein] + hexadecanoyl-CoA = S-hexadecanoyl-L-cysteinyl-[protein] + CoA</text>
        <dbReference type="Rhea" id="RHEA:36683"/>
        <dbReference type="Rhea" id="RHEA-COMP:10131"/>
        <dbReference type="Rhea" id="RHEA-COMP:11032"/>
        <dbReference type="ChEBI" id="CHEBI:29950"/>
        <dbReference type="ChEBI" id="CHEBI:57287"/>
        <dbReference type="ChEBI" id="CHEBI:57379"/>
        <dbReference type="ChEBI" id="CHEBI:74151"/>
        <dbReference type="EC" id="2.3.1.225"/>
    </reaction>
</comment>
<gene>
    <name evidence="13" type="ORF">BD324DRAFT_601370</name>
</gene>
<feature type="compositionally biased region" description="Low complexity" evidence="11">
    <location>
        <begin position="8"/>
        <end position="26"/>
    </location>
</feature>
<keyword evidence="6" id="KW-0564">Palmitate</keyword>
<dbReference type="PANTHER" id="PTHR22883:SF488">
    <property type="entry name" value="PALMITOYLTRANSFERASE"/>
    <property type="match status" value="1"/>
</dbReference>
<dbReference type="GO" id="GO:0019706">
    <property type="term" value="F:protein-cysteine S-palmitoyltransferase activity"/>
    <property type="evidence" value="ECO:0007669"/>
    <property type="project" value="UniProtKB-EC"/>
</dbReference>
<comment type="subcellular location">
    <subcellularLocation>
        <location evidence="1">Membrane</location>
        <topology evidence="1">Multi-pass membrane protein</topology>
    </subcellularLocation>
</comment>
<dbReference type="PANTHER" id="PTHR22883">
    <property type="entry name" value="ZINC FINGER DHHC DOMAIN CONTAINING PROTEIN"/>
    <property type="match status" value="1"/>
</dbReference>
<keyword evidence="8 10" id="KW-0012">Acyltransferase</keyword>
<dbReference type="AlphaFoldDB" id="A0A1Y1UF81"/>
<evidence type="ECO:0000256" key="9">
    <source>
        <dbReference type="ARBA" id="ARBA00048048"/>
    </source>
</evidence>
<evidence type="ECO:0000256" key="2">
    <source>
        <dbReference type="ARBA" id="ARBA00022679"/>
    </source>
</evidence>
<evidence type="ECO:0000313" key="13">
    <source>
        <dbReference type="EMBL" id="ORX36649.1"/>
    </source>
</evidence>
<keyword evidence="7" id="KW-0449">Lipoprotein</keyword>
<evidence type="ECO:0000256" key="7">
    <source>
        <dbReference type="ARBA" id="ARBA00023288"/>
    </source>
</evidence>
<feature type="transmembrane region" description="Helical" evidence="10">
    <location>
        <begin position="337"/>
        <end position="362"/>
    </location>
</feature>
<keyword evidence="5 10" id="KW-0472">Membrane</keyword>
<feature type="transmembrane region" description="Helical" evidence="10">
    <location>
        <begin position="480"/>
        <end position="507"/>
    </location>
</feature>
<feature type="transmembrane region" description="Helical" evidence="10">
    <location>
        <begin position="374"/>
        <end position="398"/>
    </location>
</feature>
<dbReference type="Pfam" id="PF01529">
    <property type="entry name" value="DHHC"/>
    <property type="match status" value="1"/>
</dbReference>
<dbReference type="GO" id="GO:0006612">
    <property type="term" value="P:protein targeting to membrane"/>
    <property type="evidence" value="ECO:0007669"/>
    <property type="project" value="TreeGrafter"/>
</dbReference>
<dbReference type="PROSITE" id="PS50216">
    <property type="entry name" value="DHHC"/>
    <property type="match status" value="1"/>
</dbReference>
<evidence type="ECO:0000313" key="14">
    <source>
        <dbReference type="Proteomes" id="UP000193218"/>
    </source>
</evidence>
<dbReference type="GO" id="GO:0005783">
    <property type="term" value="C:endoplasmic reticulum"/>
    <property type="evidence" value="ECO:0007669"/>
    <property type="project" value="TreeGrafter"/>
</dbReference>
<dbReference type="GO" id="GO:0016020">
    <property type="term" value="C:membrane"/>
    <property type="evidence" value="ECO:0007669"/>
    <property type="project" value="UniProtKB-SubCell"/>
</dbReference>
<evidence type="ECO:0000256" key="3">
    <source>
        <dbReference type="ARBA" id="ARBA00022692"/>
    </source>
</evidence>
<evidence type="ECO:0000256" key="5">
    <source>
        <dbReference type="ARBA" id="ARBA00023136"/>
    </source>
</evidence>
<feature type="compositionally biased region" description="Polar residues" evidence="11">
    <location>
        <begin position="101"/>
        <end position="126"/>
    </location>
</feature>
<feature type="transmembrane region" description="Helical" evidence="10">
    <location>
        <begin position="527"/>
        <end position="546"/>
    </location>
</feature>
<feature type="region of interest" description="Disordered" evidence="11">
    <location>
        <begin position="241"/>
        <end position="301"/>
    </location>
</feature>
<dbReference type="STRING" id="4999.A0A1Y1UF81"/>
<keyword evidence="3 10" id="KW-0812">Transmembrane</keyword>
<comment type="domain">
    <text evidence="10">The DHHC domain is required for palmitoyltransferase activity.</text>
</comment>
<evidence type="ECO:0000256" key="11">
    <source>
        <dbReference type="SAM" id="MobiDB-lite"/>
    </source>
</evidence>
<feature type="domain" description="Palmitoyltransferase DHHC" evidence="12">
    <location>
        <begin position="438"/>
        <end position="562"/>
    </location>
</feature>
<name>A0A1Y1UF81_9TREE</name>
<protein>
    <recommendedName>
        <fullName evidence="10">Palmitoyltransferase</fullName>
        <ecNumber evidence="10">2.3.1.225</ecNumber>
    </recommendedName>
</protein>
<feature type="compositionally biased region" description="Basic and acidic residues" evidence="11">
    <location>
        <begin position="268"/>
        <end position="277"/>
    </location>
</feature>
<dbReference type="InterPro" id="IPR039859">
    <property type="entry name" value="PFA4/ZDH16/20/ERF2-like"/>
</dbReference>
<feature type="compositionally biased region" description="Polar residues" evidence="11">
    <location>
        <begin position="162"/>
        <end position="184"/>
    </location>
</feature>
<comment type="caution">
    <text evidence="13">The sequence shown here is derived from an EMBL/GenBank/DDBJ whole genome shotgun (WGS) entry which is preliminary data.</text>
</comment>
<evidence type="ECO:0000256" key="4">
    <source>
        <dbReference type="ARBA" id="ARBA00022989"/>
    </source>
</evidence>
<dbReference type="EMBL" id="NBSH01000007">
    <property type="protein sequence ID" value="ORX36649.1"/>
    <property type="molecule type" value="Genomic_DNA"/>
</dbReference>
<dbReference type="InterPro" id="IPR001594">
    <property type="entry name" value="Palmitoyltrfase_DHHC"/>
</dbReference>
<evidence type="ECO:0000256" key="1">
    <source>
        <dbReference type="ARBA" id="ARBA00004141"/>
    </source>
</evidence>
<dbReference type="GO" id="GO:0005794">
    <property type="term" value="C:Golgi apparatus"/>
    <property type="evidence" value="ECO:0007669"/>
    <property type="project" value="TreeGrafter"/>
</dbReference>
<dbReference type="RefSeq" id="XP_021870718.1">
    <property type="nucleotide sequence ID" value="XM_022013930.1"/>
</dbReference>
<evidence type="ECO:0000259" key="12">
    <source>
        <dbReference type="Pfam" id="PF01529"/>
    </source>
</evidence>
<organism evidence="13 14">
    <name type="scientific">Kockovaella imperatae</name>
    <dbReference type="NCBI Taxonomy" id="4999"/>
    <lineage>
        <taxon>Eukaryota</taxon>
        <taxon>Fungi</taxon>
        <taxon>Dikarya</taxon>
        <taxon>Basidiomycota</taxon>
        <taxon>Agaricomycotina</taxon>
        <taxon>Tremellomycetes</taxon>
        <taxon>Tremellales</taxon>
        <taxon>Cuniculitremaceae</taxon>
        <taxon>Kockovaella</taxon>
    </lineage>
</organism>
<feature type="compositionally biased region" description="Polar residues" evidence="11">
    <location>
        <begin position="199"/>
        <end position="220"/>
    </location>
</feature>
<dbReference type="EC" id="2.3.1.225" evidence="10"/>
<dbReference type="OrthoDB" id="9909019at2759"/>
<comment type="similarity">
    <text evidence="10">Belongs to the DHHC palmitoyltransferase family.</text>
</comment>
<proteinExistence type="inferred from homology"/>
<accession>A0A1Y1UF81</accession>
<keyword evidence="2 10" id="KW-0808">Transferase</keyword>
<feature type="compositionally biased region" description="Polar residues" evidence="11">
    <location>
        <begin position="241"/>
        <end position="252"/>
    </location>
</feature>
<evidence type="ECO:0000256" key="8">
    <source>
        <dbReference type="ARBA" id="ARBA00023315"/>
    </source>
</evidence>
<keyword evidence="4 10" id="KW-1133">Transmembrane helix</keyword>
<reference evidence="13 14" key="1">
    <citation type="submission" date="2017-03" db="EMBL/GenBank/DDBJ databases">
        <title>Widespread Adenine N6-methylation of Active Genes in Fungi.</title>
        <authorList>
            <consortium name="DOE Joint Genome Institute"/>
            <person name="Mondo S.J."/>
            <person name="Dannebaum R.O."/>
            <person name="Kuo R.C."/>
            <person name="Louie K.B."/>
            <person name="Bewick A.J."/>
            <person name="Labutti K."/>
            <person name="Haridas S."/>
            <person name="Kuo A."/>
            <person name="Salamov A."/>
            <person name="Ahrendt S.R."/>
            <person name="Lau R."/>
            <person name="Bowen B.P."/>
            <person name="Lipzen A."/>
            <person name="Sullivan W."/>
            <person name="Andreopoulos W.B."/>
            <person name="Clum A."/>
            <person name="Lindquist E."/>
            <person name="Daum C."/>
            <person name="Northen T.R."/>
            <person name="Ramamoorthy G."/>
            <person name="Schmitz R.J."/>
            <person name="Gryganskyi A."/>
            <person name="Culley D."/>
            <person name="Magnuson J."/>
            <person name="James T.Y."/>
            <person name="O'Malley M.A."/>
            <person name="Stajich J.E."/>
            <person name="Spatafora J.W."/>
            <person name="Visel A."/>
            <person name="Grigoriev I.V."/>
        </authorList>
    </citation>
    <scope>NUCLEOTIDE SEQUENCE [LARGE SCALE GENOMIC DNA]</scope>
    <source>
        <strain evidence="13 14">NRRL Y-17943</strain>
    </source>
</reference>
<feature type="compositionally biased region" description="Basic and acidic residues" evidence="11">
    <location>
        <begin position="85"/>
        <end position="99"/>
    </location>
</feature>
<dbReference type="InParanoid" id="A0A1Y1UF81"/>
<evidence type="ECO:0000256" key="6">
    <source>
        <dbReference type="ARBA" id="ARBA00023139"/>
    </source>
</evidence>
<feature type="region of interest" description="Disordered" evidence="11">
    <location>
        <begin position="1"/>
        <end position="220"/>
    </location>
</feature>
<keyword evidence="14" id="KW-1185">Reference proteome</keyword>
<dbReference type="GeneID" id="33555738"/>